<keyword evidence="4" id="KW-1185">Reference proteome</keyword>
<dbReference type="PANTHER" id="PTHR43796:SF2">
    <property type="entry name" value="CARBOXYNORSPERMIDINE SYNTHASE"/>
    <property type="match status" value="1"/>
</dbReference>
<proteinExistence type="inferred from homology"/>
<dbReference type="PANTHER" id="PTHR43796">
    <property type="entry name" value="CARBOXYNORSPERMIDINE SYNTHASE"/>
    <property type="match status" value="1"/>
</dbReference>
<dbReference type="Pfam" id="PF03435">
    <property type="entry name" value="Sacchrp_dh_NADP"/>
    <property type="match status" value="1"/>
</dbReference>
<accession>A0ABW9LPP6</accession>
<evidence type="ECO:0000256" key="1">
    <source>
        <dbReference type="ARBA" id="ARBA00010591"/>
    </source>
</evidence>
<evidence type="ECO:0000259" key="2">
    <source>
        <dbReference type="Pfam" id="PF03435"/>
    </source>
</evidence>
<organism evidence="3 4">
    <name type="scientific">Mycolicibacterium septicum</name>
    <dbReference type="NCBI Taxonomy" id="98668"/>
    <lineage>
        <taxon>Bacteria</taxon>
        <taxon>Bacillati</taxon>
        <taxon>Actinomycetota</taxon>
        <taxon>Actinomycetes</taxon>
        <taxon>Mycobacteriales</taxon>
        <taxon>Mycobacteriaceae</taxon>
        <taxon>Mycolicibacterium</taxon>
    </lineage>
</organism>
<evidence type="ECO:0000313" key="3">
    <source>
        <dbReference type="EMBL" id="MFN6549174.1"/>
    </source>
</evidence>
<protein>
    <submittedName>
        <fullName evidence="3">Saccharopine dehydrogenase family protein</fullName>
    </submittedName>
</protein>
<comment type="similarity">
    <text evidence="1">Belongs to the saccharopine dehydrogenase family. Enoyl reductase subfamily.</text>
</comment>
<dbReference type="InterPro" id="IPR005097">
    <property type="entry name" value="Sacchrp_dh_NADP-bd"/>
</dbReference>
<sequence>MRVLALGGAGAMGAVAVRTAAYGGGVEHIVIADRDLAAAERLARELADASVPVSARRLDVTDGTGLRDALGEADLVLNTVGPYYRFGLTVLRAAIDTGTHYLDICDDWEPTVQMLELDAPARAAGVTAVIGMGASPGVSNLLAAAAAAPLDSVRDVYTAWPVDVTAGGEEAGRDQLIGPDGSPTAAAVHWMQQSSGTITAVRAGSLTEQRPLRPVTLELPGGRRGTAYTVGHPEPVTLQRTLKPTGESANLMVISPSALAYLDVLRRGIDGGRLTNETAARRIAKPDLPGIIRSLPRALTNRGPGTLPPFFAAAFGDRRGRDTTVLAHLNPAAGIDALLTDMARATGIPLALGMSQIADGTARRAGVHPPDAVIDSDRFFADLDRELGRTGSPPLIVVDHEYR</sequence>
<dbReference type="EMBL" id="JBKBDE010000001">
    <property type="protein sequence ID" value="MFN6549174.1"/>
    <property type="molecule type" value="Genomic_DNA"/>
</dbReference>
<comment type="caution">
    <text evidence="3">The sequence shown here is derived from an EMBL/GenBank/DDBJ whole genome shotgun (WGS) entry which is preliminary data.</text>
</comment>
<dbReference type="SUPFAM" id="SSF51735">
    <property type="entry name" value="NAD(P)-binding Rossmann-fold domains"/>
    <property type="match status" value="1"/>
</dbReference>
<gene>
    <name evidence="3" type="ORF">ACK4CP_02145</name>
</gene>
<dbReference type="Gene3D" id="3.30.360.10">
    <property type="entry name" value="Dihydrodipicolinate Reductase, domain 2"/>
    <property type="match status" value="1"/>
</dbReference>
<dbReference type="RefSeq" id="WP_409548211.1">
    <property type="nucleotide sequence ID" value="NZ_JBKBDE010000001.1"/>
</dbReference>
<name>A0ABW9LPP6_9MYCO</name>
<feature type="domain" description="Saccharopine dehydrogenase NADP binding" evidence="2">
    <location>
        <begin position="4"/>
        <end position="129"/>
    </location>
</feature>
<dbReference type="Gene3D" id="3.40.50.720">
    <property type="entry name" value="NAD(P)-binding Rossmann-like Domain"/>
    <property type="match status" value="1"/>
</dbReference>
<evidence type="ECO:0000313" key="4">
    <source>
        <dbReference type="Proteomes" id="UP001635817"/>
    </source>
</evidence>
<dbReference type="InterPro" id="IPR036291">
    <property type="entry name" value="NAD(P)-bd_dom_sf"/>
</dbReference>
<dbReference type="Proteomes" id="UP001635817">
    <property type="component" value="Unassembled WGS sequence"/>
</dbReference>
<reference evidence="3 4" key="1">
    <citation type="submission" date="2024-12" db="EMBL/GenBank/DDBJ databases">
        <title>The coexistence of Mycolicibacterium septicum and Mycolicibacterium nivoides in clinical samples.</title>
        <authorList>
            <person name="Wang C."/>
            <person name="Feng Y."/>
            <person name="Zong Z."/>
        </authorList>
    </citation>
    <scope>NUCLEOTIDE SEQUENCE [LARGE SCALE GENOMIC DNA]</scope>
    <source>
        <strain evidence="3 4">120310</strain>
    </source>
</reference>